<comment type="caution">
    <text evidence="2">The sequence shown here is derived from an EMBL/GenBank/DDBJ whole genome shotgun (WGS) entry which is preliminary data.</text>
</comment>
<organism evidence="2 3">
    <name type="scientific">Subdoligranulum variabile</name>
    <dbReference type="NCBI Taxonomy" id="214851"/>
    <lineage>
        <taxon>Bacteria</taxon>
        <taxon>Bacillati</taxon>
        <taxon>Bacillota</taxon>
        <taxon>Clostridia</taxon>
        <taxon>Eubacteriales</taxon>
        <taxon>Oscillospiraceae</taxon>
        <taxon>Subdoligranulum</taxon>
    </lineage>
</organism>
<dbReference type="AlphaFoldDB" id="A0A921IPA0"/>
<keyword evidence="1" id="KW-1133">Transmembrane helix</keyword>
<reference evidence="2" key="1">
    <citation type="journal article" date="2021" name="PeerJ">
        <title>Extensive microbial diversity within the chicken gut microbiome revealed by metagenomics and culture.</title>
        <authorList>
            <person name="Gilroy R."/>
            <person name="Ravi A."/>
            <person name="Getino M."/>
            <person name="Pursley I."/>
            <person name="Horton D.L."/>
            <person name="Alikhan N.F."/>
            <person name="Baker D."/>
            <person name="Gharbi K."/>
            <person name="Hall N."/>
            <person name="Watson M."/>
            <person name="Adriaenssens E.M."/>
            <person name="Foster-Nyarko E."/>
            <person name="Jarju S."/>
            <person name="Secka A."/>
            <person name="Antonio M."/>
            <person name="Oren A."/>
            <person name="Chaudhuri R.R."/>
            <person name="La Ragione R."/>
            <person name="Hildebrand F."/>
            <person name="Pallen M.J."/>
        </authorList>
    </citation>
    <scope>NUCLEOTIDE SEQUENCE</scope>
    <source>
        <strain evidence="2">ChiBcec21-2208</strain>
    </source>
</reference>
<accession>A0A921IPA0</accession>
<evidence type="ECO:0000313" key="3">
    <source>
        <dbReference type="Proteomes" id="UP000782880"/>
    </source>
</evidence>
<keyword evidence="1" id="KW-0812">Transmembrane</keyword>
<proteinExistence type="predicted"/>
<sequence>MKNTCRLPIFLAAVTGLVLLWYLVMDAFAPAAILPPLDVMLVSGISLVALVLECYSGPRTESRNWALVAVLNAATFALLPLAAGLLTGQALIRFALVGCLVSTVLTFLFTAICDRLASGPAGKAAPLLCAGVLFLAVQGCSGLWL</sequence>
<evidence type="ECO:0000256" key="1">
    <source>
        <dbReference type="SAM" id="Phobius"/>
    </source>
</evidence>
<dbReference type="Proteomes" id="UP000782880">
    <property type="component" value="Unassembled WGS sequence"/>
</dbReference>
<evidence type="ECO:0000313" key="2">
    <source>
        <dbReference type="EMBL" id="HJG29520.1"/>
    </source>
</evidence>
<feature type="transmembrane region" description="Helical" evidence="1">
    <location>
        <begin position="64"/>
        <end position="85"/>
    </location>
</feature>
<feature type="transmembrane region" description="Helical" evidence="1">
    <location>
        <begin position="91"/>
        <end position="112"/>
    </location>
</feature>
<gene>
    <name evidence="2" type="ORF">K8V20_12850</name>
</gene>
<name>A0A921IPA0_9FIRM</name>
<feature type="transmembrane region" description="Helical" evidence="1">
    <location>
        <begin position="7"/>
        <end position="25"/>
    </location>
</feature>
<dbReference type="EMBL" id="DYVE01000328">
    <property type="protein sequence ID" value="HJG29520.1"/>
    <property type="molecule type" value="Genomic_DNA"/>
</dbReference>
<protein>
    <submittedName>
        <fullName evidence="2">Uncharacterized protein</fullName>
    </submittedName>
</protein>
<feature type="transmembrane region" description="Helical" evidence="1">
    <location>
        <begin position="31"/>
        <end position="52"/>
    </location>
</feature>
<keyword evidence="1" id="KW-0472">Membrane</keyword>
<reference evidence="2" key="2">
    <citation type="submission" date="2021-09" db="EMBL/GenBank/DDBJ databases">
        <authorList>
            <person name="Gilroy R."/>
        </authorList>
    </citation>
    <scope>NUCLEOTIDE SEQUENCE</scope>
    <source>
        <strain evidence="2">ChiBcec21-2208</strain>
    </source>
</reference>